<dbReference type="PANTHER" id="PTHR31672">
    <property type="entry name" value="BNACNNG10540D PROTEIN"/>
    <property type="match status" value="1"/>
</dbReference>
<dbReference type="EMBL" id="JAKUCV010007039">
    <property type="protein sequence ID" value="KAJ4824995.1"/>
    <property type="molecule type" value="Genomic_DNA"/>
</dbReference>
<dbReference type="InterPro" id="IPR050796">
    <property type="entry name" value="SCF_F-box_component"/>
</dbReference>
<organism evidence="2 3">
    <name type="scientific">Turnera subulata</name>
    <dbReference type="NCBI Taxonomy" id="218843"/>
    <lineage>
        <taxon>Eukaryota</taxon>
        <taxon>Viridiplantae</taxon>
        <taxon>Streptophyta</taxon>
        <taxon>Embryophyta</taxon>
        <taxon>Tracheophyta</taxon>
        <taxon>Spermatophyta</taxon>
        <taxon>Magnoliopsida</taxon>
        <taxon>eudicotyledons</taxon>
        <taxon>Gunneridae</taxon>
        <taxon>Pentapetalae</taxon>
        <taxon>rosids</taxon>
        <taxon>fabids</taxon>
        <taxon>Malpighiales</taxon>
        <taxon>Passifloraceae</taxon>
        <taxon>Turnera</taxon>
    </lineage>
</organism>
<dbReference type="SMART" id="SM00256">
    <property type="entry name" value="FBOX"/>
    <property type="match status" value="1"/>
</dbReference>
<dbReference type="PANTHER" id="PTHR31672:SF13">
    <property type="entry name" value="F-BOX PROTEIN CPR30-LIKE"/>
    <property type="match status" value="1"/>
</dbReference>
<comment type="caution">
    <text evidence="2">The sequence shown here is derived from an EMBL/GenBank/DDBJ whole genome shotgun (WGS) entry which is preliminary data.</text>
</comment>
<keyword evidence="3" id="KW-1185">Reference proteome</keyword>
<dbReference type="SUPFAM" id="SSF81383">
    <property type="entry name" value="F-box domain"/>
    <property type="match status" value="1"/>
</dbReference>
<evidence type="ECO:0000313" key="3">
    <source>
        <dbReference type="Proteomes" id="UP001141552"/>
    </source>
</evidence>
<dbReference type="Gene3D" id="1.20.1280.50">
    <property type="match status" value="1"/>
</dbReference>
<dbReference type="PROSITE" id="PS50181">
    <property type="entry name" value="FBOX"/>
    <property type="match status" value="1"/>
</dbReference>
<dbReference type="OrthoDB" id="1141067at2759"/>
<evidence type="ECO:0000259" key="1">
    <source>
        <dbReference type="PROSITE" id="PS50181"/>
    </source>
</evidence>
<feature type="domain" description="F-box" evidence="1">
    <location>
        <begin position="1"/>
        <end position="48"/>
    </location>
</feature>
<reference evidence="2" key="1">
    <citation type="submission" date="2022-02" db="EMBL/GenBank/DDBJ databases">
        <authorList>
            <person name="Henning P.M."/>
            <person name="McCubbin A.G."/>
            <person name="Shore J.S."/>
        </authorList>
    </citation>
    <scope>NUCLEOTIDE SEQUENCE</scope>
    <source>
        <strain evidence="2">F60SS</strain>
        <tissue evidence="2">Leaves</tissue>
    </source>
</reference>
<dbReference type="InterPro" id="IPR036047">
    <property type="entry name" value="F-box-like_dom_sf"/>
</dbReference>
<protein>
    <recommendedName>
        <fullName evidence="1">F-box domain-containing protein</fullName>
    </recommendedName>
</protein>
<name>A0A9Q0F4S6_9ROSI</name>
<dbReference type="Pfam" id="PF08268">
    <property type="entry name" value="FBA_3"/>
    <property type="match status" value="1"/>
</dbReference>
<proteinExistence type="predicted"/>
<sequence>MANLTLPSEIVEDILALLPSKSILRFRQVSKSWSSFLVSSEFHRFRTSKSTPPETNFQKILQPSAVNDGYVIESLGFLGGEEDPARLCFPTVKYVRFLGSCNGLVCVAVGHSQSGVDHIVVWNPFTGIYRKLQDIDGRRICACGFGYDSVADDYKVFMVTKPPKEEKEKEKEKEG</sequence>
<accession>A0A9Q0F4S6</accession>
<dbReference type="NCBIfam" id="TIGR01640">
    <property type="entry name" value="F_box_assoc_1"/>
    <property type="match status" value="1"/>
</dbReference>
<dbReference type="InterPro" id="IPR001810">
    <property type="entry name" value="F-box_dom"/>
</dbReference>
<dbReference type="Pfam" id="PF00646">
    <property type="entry name" value="F-box"/>
    <property type="match status" value="1"/>
</dbReference>
<reference evidence="2" key="2">
    <citation type="journal article" date="2023" name="Plants (Basel)">
        <title>Annotation of the Turnera subulata (Passifloraceae) Draft Genome Reveals the S-Locus Evolved after the Divergence of Turneroideae from Passifloroideae in a Stepwise Manner.</title>
        <authorList>
            <person name="Henning P.M."/>
            <person name="Roalson E.H."/>
            <person name="Mir W."/>
            <person name="McCubbin A.G."/>
            <person name="Shore J.S."/>
        </authorList>
    </citation>
    <scope>NUCLEOTIDE SEQUENCE</scope>
    <source>
        <strain evidence="2">F60SS</strain>
    </source>
</reference>
<dbReference type="InterPro" id="IPR013187">
    <property type="entry name" value="F-box-assoc_dom_typ3"/>
</dbReference>
<dbReference type="InterPro" id="IPR017451">
    <property type="entry name" value="F-box-assoc_interact_dom"/>
</dbReference>
<gene>
    <name evidence="2" type="ORF">Tsubulata_035245</name>
</gene>
<dbReference type="AlphaFoldDB" id="A0A9Q0F4S6"/>
<evidence type="ECO:0000313" key="2">
    <source>
        <dbReference type="EMBL" id="KAJ4824995.1"/>
    </source>
</evidence>
<dbReference type="Proteomes" id="UP001141552">
    <property type="component" value="Unassembled WGS sequence"/>
</dbReference>